<feature type="compositionally biased region" description="Basic and acidic residues" evidence="7">
    <location>
        <begin position="640"/>
        <end position="654"/>
    </location>
</feature>
<comment type="similarity">
    <text evidence="1">Belongs to the methyltransferase superfamily. NTM1 family.</text>
</comment>
<evidence type="ECO:0000256" key="3">
    <source>
        <dbReference type="ARBA" id="ARBA00022679"/>
    </source>
</evidence>
<dbReference type="Pfam" id="PF08477">
    <property type="entry name" value="Roc"/>
    <property type="match status" value="1"/>
</dbReference>
<feature type="region of interest" description="Disordered" evidence="7">
    <location>
        <begin position="326"/>
        <end position="345"/>
    </location>
</feature>
<dbReference type="Pfam" id="PF00071">
    <property type="entry name" value="Ras"/>
    <property type="match status" value="1"/>
</dbReference>
<dbReference type="EMBL" id="CAJFDH010000006">
    <property type="protein sequence ID" value="CAD5229805.1"/>
    <property type="molecule type" value="Genomic_DNA"/>
</dbReference>
<feature type="compositionally biased region" description="Acidic residues" evidence="7">
    <location>
        <begin position="625"/>
        <end position="635"/>
    </location>
</feature>
<sequence length="726" mass="83046">MEMPSEEVYAKAEEYWAKTASDVQGMLGGFEKLHVPDINDSKAFLTALRNSGHLTSFDTVLDCGSGIGRITKHLLLPMFKRVDMVDVTDKFIEQSEKYIGANNNRVGQKFVEGLQTFEPLEKTYDVIWNQWVLSHLTDDDCLEYFKRCVEGLKPDGIIVVKENLTSSITRDFDNEDHSWTRTKDEFLQLFKDANLNVFMDRRQKNFPKGMYEVRMMITALKKKFGGPPSPNPQGVRTKPGINVIKNDLQRRYANGVNFNMKVVIRGDRNVGKTCLFKRLQGQQFSDEYVPTDEIQVSNIMWNYRCSDLIVKVDVWDVVDESRRRKQKSAGLKLDNGPSDSKIDSNGPEDMMVCDATFLDVYKNCNGVLLIFDITKAWTFKYVKEELNRIPSHLPVLVLANKIDLADKREVTEEEITVYFQGFKRKPPQNGKLKAPVRLVQSSMKNANGLKYLYNFLNIPFLYVQREQLESSLEANKDDINVALIELDQFQSASNSPSHQQKPIVPNQELVEREETADGTPKLDRRNSISSGSGDENKMVDTFEEDFNSDNDDFPETSLNFQQEIQEPQEKIEFNGEVAKKEEQNLENNLNCWLDTQENNIKQQETKKEDSSDEDSNPLVAQVEGADSDSDEEDVVIENILKARRESRSVAEKQEVSAPKPKTTALDDFLNDNKVKPESIAVAPTEESKNEKKKKKTTKTKKNKEKKNDMMVEDDPDDLEVGDYEAL</sequence>
<feature type="compositionally biased region" description="Basic and acidic residues" evidence="7">
    <location>
        <begin position="509"/>
        <end position="526"/>
    </location>
</feature>
<evidence type="ECO:0000256" key="5">
    <source>
        <dbReference type="ARBA" id="ARBA00039449"/>
    </source>
</evidence>
<organism evidence="8 9">
    <name type="scientific">Bursaphelenchus okinawaensis</name>
    <dbReference type="NCBI Taxonomy" id="465554"/>
    <lineage>
        <taxon>Eukaryota</taxon>
        <taxon>Metazoa</taxon>
        <taxon>Ecdysozoa</taxon>
        <taxon>Nematoda</taxon>
        <taxon>Chromadorea</taxon>
        <taxon>Rhabditida</taxon>
        <taxon>Tylenchina</taxon>
        <taxon>Tylenchomorpha</taxon>
        <taxon>Aphelenchoidea</taxon>
        <taxon>Aphelenchoididae</taxon>
        <taxon>Bursaphelenchus</taxon>
    </lineage>
</organism>
<dbReference type="Proteomes" id="UP000783686">
    <property type="component" value="Unassembled WGS sequence"/>
</dbReference>
<dbReference type="Proteomes" id="UP000614601">
    <property type="component" value="Unassembled WGS sequence"/>
</dbReference>
<dbReference type="GO" id="GO:0008276">
    <property type="term" value="F:protein methyltransferase activity"/>
    <property type="evidence" value="ECO:0007669"/>
    <property type="project" value="UniProtKB-ARBA"/>
</dbReference>
<dbReference type="Pfam" id="PF05891">
    <property type="entry name" value="Methyltransf_PK"/>
    <property type="match status" value="1"/>
</dbReference>
<name>A0A811LJN6_9BILA</name>
<feature type="compositionally biased region" description="Acidic residues" evidence="7">
    <location>
        <begin position="710"/>
        <end position="726"/>
    </location>
</feature>
<evidence type="ECO:0000313" key="8">
    <source>
        <dbReference type="EMBL" id="CAD5229805.1"/>
    </source>
</evidence>
<reference evidence="8" key="1">
    <citation type="submission" date="2020-09" db="EMBL/GenBank/DDBJ databases">
        <authorList>
            <person name="Kikuchi T."/>
        </authorList>
    </citation>
    <scope>NUCLEOTIDE SEQUENCE</scope>
    <source>
        <strain evidence="8">SH1</strain>
    </source>
</reference>
<keyword evidence="3" id="KW-0808">Transferase</keyword>
<dbReference type="GO" id="GO:0003924">
    <property type="term" value="F:GTPase activity"/>
    <property type="evidence" value="ECO:0007669"/>
    <property type="project" value="InterPro"/>
</dbReference>
<dbReference type="Gene3D" id="3.40.50.300">
    <property type="entry name" value="P-loop containing nucleotide triphosphate hydrolases"/>
    <property type="match status" value="1"/>
</dbReference>
<protein>
    <recommendedName>
        <fullName evidence="5">Alpha N-terminal protein methyltransferase 1</fullName>
    </recommendedName>
    <alternativeName>
        <fullName evidence="6">X-Pro-Lys N-terminal protein methyltransferase 1</fullName>
    </alternativeName>
</protein>
<dbReference type="InterPro" id="IPR029063">
    <property type="entry name" value="SAM-dependent_MTases_sf"/>
</dbReference>
<evidence type="ECO:0000256" key="1">
    <source>
        <dbReference type="ARBA" id="ARBA00009059"/>
    </source>
</evidence>
<accession>A0A811LJN6</accession>
<feature type="region of interest" description="Disordered" evidence="7">
    <location>
        <begin position="491"/>
        <end position="538"/>
    </location>
</feature>
<keyword evidence="2" id="KW-0489">Methyltransferase</keyword>
<dbReference type="PRINTS" id="PR00449">
    <property type="entry name" value="RASTRNSFRMNG"/>
</dbReference>
<dbReference type="InterPro" id="IPR008576">
    <property type="entry name" value="MeTrfase_NTM1"/>
</dbReference>
<dbReference type="GO" id="GO:0032259">
    <property type="term" value="P:methylation"/>
    <property type="evidence" value="ECO:0007669"/>
    <property type="project" value="UniProtKB-KW"/>
</dbReference>
<dbReference type="GO" id="GO:0005634">
    <property type="term" value="C:nucleus"/>
    <property type="evidence" value="ECO:0007669"/>
    <property type="project" value="TreeGrafter"/>
</dbReference>
<dbReference type="GO" id="GO:0005525">
    <property type="term" value="F:GTP binding"/>
    <property type="evidence" value="ECO:0007669"/>
    <property type="project" value="InterPro"/>
</dbReference>
<dbReference type="FunFam" id="3.40.50.150:FF:000025">
    <property type="entry name" value="N-terminal Xaa-Pro-Lys N-methyltransferase 1"/>
    <property type="match status" value="1"/>
</dbReference>
<dbReference type="InterPro" id="IPR027417">
    <property type="entry name" value="P-loop_NTPase"/>
</dbReference>
<gene>
    <name evidence="8" type="ORF">BOKJ2_LOCUS13819</name>
</gene>
<evidence type="ECO:0000313" key="9">
    <source>
        <dbReference type="Proteomes" id="UP000614601"/>
    </source>
</evidence>
<evidence type="ECO:0000256" key="6">
    <source>
        <dbReference type="ARBA" id="ARBA00043129"/>
    </source>
</evidence>
<feature type="compositionally biased region" description="Polar residues" evidence="7">
    <location>
        <begin position="491"/>
        <end position="500"/>
    </location>
</feature>
<dbReference type="GO" id="GO:0005829">
    <property type="term" value="C:cytosol"/>
    <property type="evidence" value="ECO:0007669"/>
    <property type="project" value="TreeGrafter"/>
</dbReference>
<evidence type="ECO:0000256" key="7">
    <source>
        <dbReference type="SAM" id="MobiDB-lite"/>
    </source>
</evidence>
<feature type="region of interest" description="Disordered" evidence="7">
    <location>
        <begin position="601"/>
        <end position="726"/>
    </location>
</feature>
<dbReference type="SUPFAM" id="SSF52540">
    <property type="entry name" value="P-loop containing nucleoside triphosphate hydrolases"/>
    <property type="match status" value="1"/>
</dbReference>
<proteinExistence type="inferred from homology"/>
<dbReference type="InterPro" id="IPR001806">
    <property type="entry name" value="Small_GTPase"/>
</dbReference>
<dbReference type="AlphaFoldDB" id="A0A811LJN6"/>
<dbReference type="InterPro" id="IPR040385">
    <property type="entry name" value="RABL6"/>
</dbReference>
<dbReference type="PANTHER" id="PTHR14932:SF1">
    <property type="entry name" value="RAB-LIKE PROTEIN 6"/>
    <property type="match status" value="1"/>
</dbReference>
<dbReference type="PROSITE" id="PS51419">
    <property type="entry name" value="RAB"/>
    <property type="match status" value="1"/>
</dbReference>
<dbReference type="Gene3D" id="3.40.50.150">
    <property type="entry name" value="Vaccinia Virus protein VP39"/>
    <property type="match status" value="1"/>
</dbReference>
<keyword evidence="9" id="KW-1185">Reference proteome</keyword>
<dbReference type="OrthoDB" id="1298661at2759"/>
<dbReference type="SMART" id="SM00175">
    <property type="entry name" value="RAB"/>
    <property type="match status" value="1"/>
</dbReference>
<dbReference type="SUPFAM" id="SSF53335">
    <property type="entry name" value="S-adenosyl-L-methionine-dependent methyltransferases"/>
    <property type="match status" value="1"/>
</dbReference>
<dbReference type="CDD" id="cd02440">
    <property type="entry name" value="AdoMet_MTases"/>
    <property type="match status" value="1"/>
</dbReference>
<feature type="compositionally biased region" description="Basic residues" evidence="7">
    <location>
        <begin position="690"/>
        <end position="704"/>
    </location>
</feature>
<dbReference type="PANTHER" id="PTHR14932">
    <property type="entry name" value="RAS GTPASE-RELATED"/>
    <property type="match status" value="1"/>
</dbReference>
<dbReference type="EMBL" id="CAJFCW020000006">
    <property type="protein sequence ID" value="CAG9127261.1"/>
    <property type="molecule type" value="Genomic_DNA"/>
</dbReference>
<keyword evidence="4" id="KW-0949">S-adenosyl-L-methionine</keyword>
<evidence type="ECO:0000256" key="4">
    <source>
        <dbReference type="ARBA" id="ARBA00022691"/>
    </source>
</evidence>
<evidence type="ECO:0000256" key="2">
    <source>
        <dbReference type="ARBA" id="ARBA00022603"/>
    </source>
</evidence>
<comment type="caution">
    <text evidence="8">The sequence shown here is derived from an EMBL/GenBank/DDBJ whole genome shotgun (WGS) entry which is preliminary data.</text>
</comment>